<reference evidence="1" key="1">
    <citation type="submission" date="2020-10" db="EMBL/GenBank/DDBJ databases">
        <authorList>
            <person name="Gilroy R."/>
        </authorList>
    </citation>
    <scope>NUCLEOTIDE SEQUENCE</scope>
    <source>
        <strain evidence="1">CHK183-6373</strain>
    </source>
</reference>
<gene>
    <name evidence="1" type="ORF">IAA64_06655</name>
</gene>
<accession>A0A9D1P7Q0</accession>
<dbReference type="Proteomes" id="UP000886884">
    <property type="component" value="Unassembled WGS sequence"/>
</dbReference>
<comment type="caution">
    <text evidence="1">The sequence shown here is derived from an EMBL/GenBank/DDBJ whole genome shotgun (WGS) entry which is preliminary data.</text>
</comment>
<reference evidence="1" key="2">
    <citation type="journal article" date="2021" name="PeerJ">
        <title>Extensive microbial diversity within the chicken gut microbiome revealed by metagenomics and culture.</title>
        <authorList>
            <person name="Gilroy R."/>
            <person name="Ravi A."/>
            <person name="Getino M."/>
            <person name="Pursley I."/>
            <person name="Horton D.L."/>
            <person name="Alikhan N.F."/>
            <person name="Baker D."/>
            <person name="Gharbi K."/>
            <person name="Hall N."/>
            <person name="Watson M."/>
            <person name="Adriaenssens E.M."/>
            <person name="Foster-Nyarko E."/>
            <person name="Jarju S."/>
            <person name="Secka A."/>
            <person name="Antonio M."/>
            <person name="Oren A."/>
            <person name="Chaudhuri R.R."/>
            <person name="La Ragione R."/>
            <person name="Hildebrand F."/>
            <person name="Pallen M.J."/>
        </authorList>
    </citation>
    <scope>NUCLEOTIDE SEQUENCE</scope>
    <source>
        <strain evidence="1">CHK183-6373</strain>
    </source>
</reference>
<proteinExistence type="predicted"/>
<name>A0A9D1P7Q0_9FIRM</name>
<dbReference type="EMBL" id="DVOT01000125">
    <property type="protein sequence ID" value="HIV27632.1"/>
    <property type="molecule type" value="Genomic_DNA"/>
</dbReference>
<evidence type="ECO:0000313" key="2">
    <source>
        <dbReference type="Proteomes" id="UP000886884"/>
    </source>
</evidence>
<protein>
    <submittedName>
        <fullName evidence="1">Uncharacterized protein</fullName>
    </submittedName>
</protein>
<dbReference type="AlphaFoldDB" id="A0A9D1P7Q0"/>
<organism evidence="1 2">
    <name type="scientific">Candidatus Ornithocaccomicrobium faecavium</name>
    <dbReference type="NCBI Taxonomy" id="2840890"/>
    <lineage>
        <taxon>Bacteria</taxon>
        <taxon>Bacillati</taxon>
        <taxon>Bacillota</taxon>
        <taxon>Clostridia</taxon>
        <taxon>Candidatus Ornithocaccomicrobium</taxon>
    </lineage>
</organism>
<sequence>MPRPIAWIAARASAFFAPKMVRSLRAIAVYRNGAKSMLTLRESIKALLAGESILLFPDVDYTSENGGVGELYKGFLLLERMYCAKTGKHLPFVPIVVKPRKRIAIGQPVFFADGDPEAQMEGVIQELQRALSRLEAETA</sequence>
<evidence type="ECO:0000313" key="1">
    <source>
        <dbReference type="EMBL" id="HIV27632.1"/>
    </source>
</evidence>